<dbReference type="Proteomes" id="UP000000305">
    <property type="component" value="Unassembled WGS sequence"/>
</dbReference>
<dbReference type="Pfam" id="PF00023">
    <property type="entry name" value="Ank"/>
    <property type="match status" value="1"/>
</dbReference>
<dbReference type="HOGENOM" id="CLU_000134_18_1_1"/>
<dbReference type="OrthoDB" id="6365100at2759"/>
<dbReference type="InterPro" id="IPR002110">
    <property type="entry name" value="Ankyrin_rpt"/>
</dbReference>
<dbReference type="STRING" id="6669.E9G9A0"/>
<evidence type="ECO:0000256" key="3">
    <source>
        <dbReference type="PROSITE-ProRule" id="PRU00023"/>
    </source>
</evidence>
<evidence type="ECO:0000313" key="4">
    <source>
        <dbReference type="EMBL" id="EFX84122.1"/>
    </source>
</evidence>
<dbReference type="eggNOG" id="KOG0504">
    <property type="taxonomic scope" value="Eukaryota"/>
</dbReference>
<dbReference type="KEGG" id="dpx:DAPPUDRAFT_5968"/>
<dbReference type="Gene3D" id="1.25.40.20">
    <property type="entry name" value="Ankyrin repeat-containing domain"/>
    <property type="match status" value="1"/>
</dbReference>
<dbReference type="PhylomeDB" id="E9G9A0"/>
<proteinExistence type="predicted"/>
<feature type="non-terminal residue" evidence="4">
    <location>
        <position position="1"/>
    </location>
</feature>
<dbReference type="AlphaFoldDB" id="E9G9A0"/>
<keyword evidence="5" id="KW-1185">Reference proteome</keyword>
<name>E9G9A0_DAPPU</name>
<protein>
    <submittedName>
        <fullName evidence="4">Uncharacterized protein</fullName>
    </submittedName>
</protein>
<dbReference type="OMA" id="GFKEMTH"/>
<dbReference type="EMBL" id="GL732535">
    <property type="protein sequence ID" value="EFX84122.1"/>
    <property type="molecule type" value="Genomic_DNA"/>
</dbReference>
<reference evidence="4 5" key="1">
    <citation type="journal article" date="2011" name="Science">
        <title>The ecoresponsive genome of Daphnia pulex.</title>
        <authorList>
            <person name="Colbourne J.K."/>
            <person name="Pfrender M.E."/>
            <person name="Gilbert D."/>
            <person name="Thomas W.K."/>
            <person name="Tucker A."/>
            <person name="Oakley T.H."/>
            <person name="Tokishita S."/>
            <person name="Aerts A."/>
            <person name="Arnold G.J."/>
            <person name="Basu M.K."/>
            <person name="Bauer D.J."/>
            <person name="Caceres C.E."/>
            <person name="Carmel L."/>
            <person name="Casola C."/>
            <person name="Choi J.H."/>
            <person name="Detter J.C."/>
            <person name="Dong Q."/>
            <person name="Dusheyko S."/>
            <person name="Eads B.D."/>
            <person name="Frohlich T."/>
            <person name="Geiler-Samerotte K.A."/>
            <person name="Gerlach D."/>
            <person name="Hatcher P."/>
            <person name="Jogdeo S."/>
            <person name="Krijgsveld J."/>
            <person name="Kriventseva E.V."/>
            <person name="Kultz D."/>
            <person name="Laforsch C."/>
            <person name="Lindquist E."/>
            <person name="Lopez J."/>
            <person name="Manak J.R."/>
            <person name="Muller J."/>
            <person name="Pangilinan J."/>
            <person name="Patwardhan R.P."/>
            <person name="Pitluck S."/>
            <person name="Pritham E.J."/>
            <person name="Rechtsteiner A."/>
            <person name="Rho M."/>
            <person name="Rogozin I.B."/>
            <person name="Sakarya O."/>
            <person name="Salamov A."/>
            <person name="Schaack S."/>
            <person name="Shapiro H."/>
            <person name="Shiga Y."/>
            <person name="Skalitzky C."/>
            <person name="Smith Z."/>
            <person name="Souvorov A."/>
            <person name="Sung W."/>
            <person name="Tang Z."/>
            <person name="Tsuchiya D."/>
            <person name="Tu H."/>
            <person name="Vos H."/>
            <person name="Wang M."/>
            <person name="Wolf Y.I."/>
            <person name="Yamagata H."/>
            <person name="Yamada T."/>
            <person name="Ye Y."/>
            <person name="Shaw J.R."/>
            <person name="Andrews J."/>
            <person name="Crease T.J."/>
            <person name="Tang H."/>
            <person name="Lucas S.M."/>
            <person name="Robertson H.M."/>
            <person name="Bork P."/>
            <person name="Koonin E.V."/>
            <person name="Zdobnov E.M."/>
            <person name="Grigoriev I.V."/>
            <person name="Lynch M."/>
            <person name="Boore J.L."/>
        </authorList>
    </citation>
    <scope>NUCLEOTIDE SEQUENCE [LARGE SCALE GENOMIC DNA]</scope>
</reference>
<dbReference type="PROSITE" id="PS50297">
    <property type="entry name" value="ANK_REP_REGION"/>
    <property type="match status" value="2"/>
</dbReference>
<sequence length="160" mass="17684">DFEQNRSEIRLSEMDFTESYPDSSSSVALVARTGDLVTLKRLVGQGKSIESQDNRGWRPIHEAACWGHVECLKFLVTHTGGLVNLPNNEDVSPLHRAASKGFKEMTHLLITNGANVNLTDYGDYTPLHEAAIQGHFSVVEVLLDNEADKTVQDSHGRTPL</sequence>
<accession>E9G9A0</accession>
<dbReference type="PANTHER" id="PTHR24171:SF9">
    <property type="entry name" value="ANKYRIN REPEAT DOMAIN-CONTAINING PROTEIN 39"/>
    <property type="match status" value="1"/>
</dbReference>
<dbReference type="SMART" id="SM00248">
    <property type="entry name" value="ANK"/>
    <property type="match status" value="4"/>
</dbReference>
<evidence type="ECO:0000256" key="2">
    <source>
        <dbReference type="ARBA" id="ARBA00023043"/>
    </source>
</evidence>
<organism evidence="4 5">
    <name type="scientific">Daphnia pulex</name>
    <name type="common">Water flea</name>
    <dbReference type="NCBI Taxonomy" id="6669"/>
    <lineage>
        <taxon>Eukaryota</taxon>
        <taxon>Metazoa</taxon>
        <taxon>Ecdysozoa</taxon>
        <taxon>Arthropoda</taxon>
        <taxon>Crustacea</taxon>
        <taxon>Branchiopoda</taxon>
        <taxon>Diplostraca</taxon>
        <taxon>Cladocera</taxon>
        <taxon>Anomopoda</taxon>
        <taxon>Daphniidae</taxon>
        <taxon>Daphnia</taxon>
    </lineage>
</organism>
<gene>
    <name evidence="4" type="ORF">DAPPUDRAFT_5968</name>
</gene>
<evidence type="ECO:0000256" key="1">
    <source>
        <dbReference type="ARBA" id="ARBA00022737"/>
    </source>
</evidence>
<feature type="repeat" description="ANK" evidence="3">
    <location>
        <begin position="89"/>
        <end position="121"/>
    </location>
</feature>
<dbReference type="Pfam" id="PF12796">
    <property type="entry name" value="Ank_2"/>
    <property type="match status" value="1"/>
</dbReference>
<dbReference type="SUPFAM" id="SSF48403">
    <property type="entry name" value="Ankyrin repeat"/>
    <property type="match status" value="1"/>
</dbReference>
<dbReference type="InterPro" id="IPR036770">
    <property type="entry name" value="Ankyrin_rpt-contain_sf"/>
</dbReference>
<evidence type="ECO:0000313" key="5">
    <source>
        <dbReference type="Proteomes" id="UP000000305"/>
    </source>
</evidence>
<feature type="non-terminal residue" evidence="4">
    <location>
        <position position="160"/>
    </location>
</feature>
<dbReference type="InParanoid" id="E9G9A0"/>
<dbReference type="PANTHER" id="PTHR24171">
    <property type="entry name" value="ANKYRIN REPEAT DOMAIN-CONTAINING PROTEIN 39-RELATED"/>
    <property type="match status" value="1"/>
</dbReference>
<keyword evidence="1" id="KW-0677">Repeat</keyword>
<dbReference type="PROSITE" id="PS50088">
    <property type="entry name" value="ANK_REPEAT"/>
    <property type="match status" value="2"/>
</dbReference>
<keyword evidence="2 3" id="KW-0040">ANK repeat</keyword>
<feature type="repeat" description="ANK" evidence="3">
    <location>
        <begin position="122"/>
        <end position="154"/>
    </location>
</feature>